<reference evidence="2 3" key="1">
    <citation type="submission" date="2020-08" db="EMBL/GenBank/DDBJ databases">
        <title>Genomic Encyclopedia of Type Strains, Phase III (KMG-III): the genomes of soil and plant-associated and newly described type strains.</title>
        <authorList>
            <person name="Whitman W."/>
        </authorList>
    </citation>
    <scope>NUCLEOTIDE SEQUENCE [LARGE SCALE GENOMIC DNA]</scope>
    <source>
        <strain evidence="2 3">CECT 3226</strain>
    </source>
</reference>
<accession>A0A7W8BSA5</accession>
<feature type="region of interest" description="Disordered" evidence="1">
    <location>
        <begin position="1"/>
        <end position="44"/>
    </location>
</feature>
<evidence type="ECO:0000256" key="1">
    <source>
        <dbReference type="SAM" id="MobiDB-lite"/>
    </source>
</evidence>
<comment type="caution">
    <text evidence="2">The sequence shown here is derived from an EMBL/GenBank/DDBJ whole genome shotgun (WGS) entry which is preliminary data.</text>
</comment>
<proteinExistence type="predicted"/>
<dbReference type="InterPro" id="IPR007061">
    <property type="entry name" value="MST-like"/>
</dbReference>
<dbReference type="Proteomes" id="UP000568022">
    <property type="component" value="Unassembled WGS sequence"/>
</dbReference>
<feature type="compositionally biased region" description="Low complexity" evidence="1">
    <location>
        <begin position="27"/>
        <end position="36"/>
    </location>
</feature>
<dbReference type="EMBL" id="JACHJE010000014">
    <property type="protein sequence ID" value="MBB5128694.1"/>
    <property type="molecule type" value="Genomic_DNA"/>
</dbReference>
<evidence type="ECO:0000313" key="3">
    <source>
        <dbReference type="Proteomes" id="UP000568022"/>
    </source>
</evidence>
<name>A0A7W8BSA5_9ACTN</name>
<protein>
    <submittedName>
        <fullName evidence="2">Putative damage-inducible protein DinB</fullName>
    </submittedName>
</protein>
<dbReference type="SUPFAM" id="SSF109854">
    <property type="entry name" value="DinB/YfiT-like putative metalloenzymes"/>
    <property type="match status" value="1"/>
</dbReference>
<gene>
    <name evidence="2" type="ORF">FHS32_005471</name>
</gene>
<keyword evidence="3" id="KW-1185">Reference proteome</keyword>
<evidence type="ECO:0000313" key="2">
    <source>
        <dbReference type="EMBL" id="MBB5128694.1"/>
    </source>
</evidence>
<dbReference type="AlphaFoldDB" id="A0A7W8BSA5"/>
<sequence>MSGNDTSGNDTSGNDTSGNGMSGNGMSGNNMPGDMPGNDDDQKDQITVSATTTPRPALDGERADLLAELATARAALTTTTRGLTDEQAGARPTVSALCLGGLIKHVASIEEAWMRFVTEGPSAMRHDLPDGVTWADLAAGTAREVPQWAIDHQNAFRMLPGDTLAGILARYEQVAARSEEIIASVPDLSATQPLPEAPWHEPGSVRSVRRVLTHVIAETAQHAGHADILRETLDGQTTT</sequence>
<dbReference type="Gene3D" id="1.20.120.450">
    <property type="entry name" value="dinb family like domain"/>
    <property type="match status" value="1"/>
</dbReference>
<feature type="compositionally biased region" description="Polar residues" evidence="1">
    <location>
        <begin position="1"/>
        <end position="10"/>
    </location>
</feature>
<dbReference type="InterPro" id="IPR034660">
    <property type="entry name" value="DinB/YfiT-like"/>
</dbReference>
<organism evidence="2 3">
    <name type="scientific">Streptomyces griseoloalbus</name>
    <dbReference type="NCBI Taxonomy" id="67303"/>
    <lineage>
        <taxon>Bacteria</taxon>
        <taxon>Bacillati</taxon>
        <taxon>Actinomycetota</taxon>
        <taxon>Actinomycetes</taxon>
        <taxon>Kitasatosporales</taxon>
        <taxon>Streptomycetaceae</taxon>
        <taxon>Streptomyces</taxon>
    </lineage>
</organism>
<dbReference type="Pfam" id="PF04978">
    <property type="entry name" value="MST"/>
    <property type="match status" value="1"/>
</dbReference>